<dbReference type="AlphaFoldDB" id="A0A0D8L410"/>
<keyword evidence="2" id="KW-0812">Transmembrane</keyword>
<accession>A0A0D8L410</accession>
<name>A0A0D8L410_MORMO</name>
<evidence type="ECO:0000256" key="1">
    <source>
        <dbReference type="SAM" id="MobiDB-lite"/>
    </source>
</evidence>
<evidence type="ECO:0000256" key="2">
    <source>
        <dbReference type="SAM" id="Phobius"/>
    </source>
</evidence>
<organism evidence="3 4">
    <name type="scientific">Morganella morganii</name>
    <name type="common">Proteus morganii</name>
    <dbReference type="NCBI Taxonomy" id="582"/>
    <lineage>
        <taxon>Bacteria</taxon>
        <taxon>Pseudomonadati</taxon>
        <taxon>Pseudomonadota</taxon>
        <taxon>Gammaproteobacteria</taxon>
        <taxon>Enterobacterales</taxon>
        <taxon>Morganellaceae</taxon>
        <taxon>Morganella</taxon>
    </lineage>
</organism>
<keyword evidence="2" id="KW-0472">Membrane</keyword>
<keyword evidence="2" id="KW-1133">Transmembrane helix</keyword>
<dbReference type="Proteomes" id="UP000032582">
    <property type="component" value="Unassembled WGS sequence"/>
</dbReference>
<dbReference type="EMBL" id="JZSH01000471">
    <property type="protein sequence ID" value="KJF75926.1"/>
    <property type="molecule type" value="Genomic_DNA"/>
</dbReference>
<feature type="transmembrane region" description="Helical" evidence="2">
    <location>
        <begin position="24"/>
        <end position="43"/>
    </location>
</feature>
<proteinExistence type="predicted"/>
<evidence type="ECO:0000313" key="3">
    <source>
        <dbReference type="EMBL" id="KJF75926.1"/>
    </source>
</evidence>
<feature type="region of interest" description="Disordered" evidence="1">
    <location>
        <begin position="102"/>
        <end position="133"/>
    </location>
</feature>
<sequence length="133" mass="14893">MAAGFIFILTGLWRYYHCEHRTGKIISICLIAAGILVIVGLFITDAINYKRNHYQESTGKYYSEECKPLVLSGGNADGEINIINCNETILQVDAAEYDTAVRSDRKSAQTQNQPPSVLTRHEWQNHYPGVSDA</sequence>
<protein>
    <submittedName>
        <fullName evidence="3">Uncharacterized protein</fullName>
    </submittedName>
</protein>
<gene>
    <name evidence="3" type="ORF">UA45_21185</name>
</gene>
<evidence type="ECO:0000313" key="4">
    <source>
        <dbReference type="Proteomes" id="UP000032582"/>
    </source>
</evidence>
<comment type="caution">
    <text evidence="3">The sequence shown here is derived from an EMBL/GenBank/DDBJ whole genome shotgun (WGS) entry which is preliminary data.</text>
</comment>
<dbReference type="PATRIC" id="fig|582.24.peg.6740"/>
<reference evidence="3 4" key="1">
    <citation type="submission" date="2015-02" db="EMBL/GenBank/DDBJ databases">
        <title>Whole genome shotgun sequencing of cultured foodborne pathogen.</title>
        <authorList>
            <person name="Timme R."/>
            <person name="Allard M.W."/>
            <person name="Strain E."/>
            <person name="Evans P.S."/>
            <person name="Brown E."/>
        </authorList>
    </citation>
    <scope>NUCLEOTIDE SEQUENCE [LARGE SCALE GENOMIC DNA]</scope>
    <source>
        <strain evidence="3 4">GCSL-TSO-24</strain>
    </source>
</reference>